<reference evidence="6 7" key="1">
    <citation type="journal article" date="2014" name="Environ. Microbiol.">
        <title>The nitrate-ammonifying and nosZ-carrying bacterium Bacillus vireti is a potent source and sink for nitric and nitrous oxide under high nitrate conditions.</title>
        <authorList>
            <person name="Mania D."/>
            <person name="Heylen K."/>
            <person name="van Spanning R.J."/>
            <person name="Frostegard A."/>
        </authorList>
    </citation>
    <scope>NUCLEOTIDE SEQUENCE [LARGE SCALE GENOMIC DNA]</scope>
    <source>
        <strain evidence="6 7">LMG 21834</strain>
    </source>
</reference>
<keyword evidence="7" id="KW-1185">Reference proteome</keyword>
<dbReference type="Pfam" id="PF01473">
    <property type="entry name" value="Choline_bind_1"/>
    <property type="match status" value="4"/>
</dbReference>
<dbReference type="InterPro" id="IPR041498">
    <property type="entry name" value="Big_6"/>
</dbReference>
<feature type="domain" description="Peptidase C39-like" evidence="4">
    <location>
        <begin position="299"/>
        <end position="464"/>
    </location>
</feature>
<dbReference type="PANTHER" id="PTHR37806">
    <property type="entry name" value="LMO0724 PROTEIN"/>
    <property type="match status" value="1"/>
</dbReference>
<feature type="repeat" description="Cell wall-binding" evidence="2">
    <location>
        <begin position="195"/>
        <end position="214"/>
    </location>
</feature>
<dbReference type="EMBL" id="ALAN01000132">
    <property type="protein sequence ID" value="ETI66533.1"/>
    <property type="molecule type" value="Genomic_DNA"/>
</dbReference>
<sequence length="493" mass="54837">MQRKLWINLCLTLLVISQALFPKLAGAETQVRINNSEEIQLVEKVTTQTTVIKGKTFPNAAIKVENKQGLLSTTQANAEGVFEAAILKQPANTILNITADDGAGNTYAIEVTVAAVGWVRAGGLWYYYGPDGEKQTGWITDNGSRYYLDQTGVMKTGWLLDKGKWFFFKNSGAMLTGWLSSGGKWYFLDSAGVMKTGWVLDGNKWYYLDGSGKMKTGWIKDGNRWYYLAGNGAMKTGWLSSGGKWYYLAANGAMAVGWVFDGGKWYYLNSDGAMKTGWIQSGGDRYYLGGSGAVSSVQLNAPLIAQMPELPRGCEVTSLAMMLQDAGVKANKMTLASQVRRDPTPYSTRNGQIYFGNPYSGFVGDMYSFSKPGLGVYHGPIAELAEKYLPNRVVDFSGSRFEEIYKQLNNGKPVWVIVTSWYDTVPSQYWQTWNTPTGKLSITYKEHSVLITGYDSKYIYFNDPLSVTKNRKVTISAFKRGWEQLGKQAITYR</sequence>
<evidence type="ECO:0000313" key="7">
    <source>
        <dbReference type="Proteomes" id="UP000018877"/>
    </source>
</evidence>
<dbReference type="Pfam" id="PF19127">
    <property type="entry name" value="Choline_bind_3"/>
    <property type="match status" value="2"/>
</dbReference>
<dbReference type="RefSeq" id="WP_024030594.1">
    <property type="nucleotide sequence ID" value="NZ_ALAN01000132.1"/>
</dbReference>
<organism evidence="6 7">
    <name type="scientific">Neobacillus vireti LMG 21834</name>
    <dbReference type="NCBI Taxonomy" id="1131730"/>
    <lineage>
        <taxon>Bacteria</taxon>
        <taxon>Bacillati</taxon>
        <taxon>Bacillota</taxon>
        <taxon>Bacilli</taxon>
        <taxon>Bacillales</taxon>
        <taxon>Bacillaceae</taxon>
        <taxon>Neobacillus</taxon>
    </lineage>
</organism>
<evidence type="ECO:0000256" key="2">
    <source>
        <dbReference type="PROSITE-ProRule" id="PRU00591"/>
    </source>
</evidence>
<feature type="repeat" description="Cell wall-binding" evidence="2">
    <location>
        <begin position="155"/>
        <end position="174"/>
    </location>
</feature>
<dbReference type="Gene3D" id="3.90.70.10">
    <property type="entry name" value="Cysteine proteinases"/>
    <property type="match status" value="1"/>
</dbReference>
<dbReference type="PROSITE" id="PS51170">
    <property type="entry name" value="CW"/>
    <property type="match status" value="7"/>
</dbReference>
<dbReference type="InterPro" id="IPR013783">
    <property type="entry name" value="Ig-like_fold"/>
</dbReference>
<accession>A0AB94IHL4</accession>
<feature type="signal peptide" evidence="3">
    <location>
        <begin position="1"/>
        <end position="27"/>
    </location>
</feature>
<dbReference type="Gene3D" id="2.60.40.10">
    <property type="entry name" value="Immunoglobulins"/>
    <property type="match status" value="1"/>
</dbReference>
<dbReference type="InterPro" id="IPR039563">
    <property type="entry name" value="Peptidase_C39_single_dom"/>
</dbReference>
<dbReference type="InterPro" id="IPR039564">
    <property type="entry name" value="Peptidase_C39-like"/>
</dbReference>
<dbReference type="AlphaFoldDB" id="A0AB94IHL4"/>
<name>A0AB94IHL4_9BACI</name>
<evidence type="ECO:0008006" key="8">
    <source>
        <dbReference type="Google" id="ProtNLM"/>
    </source>
</evidence>
<evidence type="ECO:0000256" key="3">
    <source>
        <dbReference type="SAM" id="SignalP"/>
    </source>
</evidence>
<proteinExistence type="predicted"/>
<dbReference type="Pfam" id="PF17936">
    <property type="entry name" value="Big_6"/>
    <property type="match status" value="1"/>
</dbReference>
<dbReference type="Gene3D" id="2.10.270.20">
    <property type="match status" value="1"/>
</dbReference>
<dbReference type="Pfam" id="PF13529">
    <property type="entry name" value="Peptidase_C39_2"/>
    <property type="match status" value="1"/>
</dbReference>
<feature type="repeat" description="Cell wall-binding" evidence="2">
    <location>
        <begin position="135"/>
        <end position="154"/>
    </location>
</feature>
<feature type="repeat" description="Cell wall-binding" evidence="2">
    <location>
        <begin position="215"/>
        <end position="234"/>
    </location>
</feature>
<evidence type="ECO:0000313" key="6">
    <source>
        <dbReference type="EMBL" id="ETI66533.1"/>
    </source>
</evidence>
<dbReference type="SUPFAM" id="SSF69360">
    <property type="entry name" value="Cell wall binding repeat"/>
    <property type="match status" value="1"/>
</dbReference>
<evidence type="ECO:0000259" key="4">
    <source>
        <dbReference type="Pfam" id="PF13529"/>
    </source>
</evidence>
<feature type="repeat" description="Cell wall-binding" evidence="2">
    <location>
        <begin position="255"/>
        <end position="274"/>
    </location>
</feature>
<protein>
    <recommendedName>
        <fullName evidence="8">Peptidase C39-like domain-containing protein</fullName>
    </recommendedName>
</protein>
<gene>
    <name evidence="6" type="ORF">BAVI_22148</name>
</gene>
<dbReference type="PANTHER" id="PTHR37806:SF1">
    <property type="entry name" value="PEPTIDASE C39-LIKE DOMAIN-CONTAINING PROTEIN"/>
    <property type="match status" value="1"/>
</dbReference>
<evidence type="ECO:0000256" key="1">
    <source>
        <dbReference type="ARBA" id="ARBA00022737"/>
    </source>
</evidence>
<feature type="domain" description="Bacterial Ig" evidence="5">
    <location>
        <begin position="43"/>
        <end position="109"/>
    </location>
</feature>
<evidence type="ECO:0000259" key="5">
    <source>
        <dbReference type="Pfam" id="PF17936"/>
    </source>
</evidence>
<comment type="caution">
    <text evidence="6">The sequence shown here is derived from an EMBL/GenBank/DDBJ whole genome shotgun (WGS) entry which is preliminary data.</text>
</comment>
<feature type="chain" id="PRO_5044503672" description="Peptidase C39-like domain-containing protein" evidence="3">
    <location>
        <begin position="28"/>
        <end position="493"/>
    </location>
</feature>
<dbReference type="Gene3D" id="2.10.270.10">
    <property type="entry name" value="Cholin Binding"/>
    <property type="match status" value="2"/>
</dbReference>
<dbReference type="CDD" id="cd02549">
    <property type="entry name" value="Peptidase_C39A"/>
    <property type="match status" value="1"/>
</dbReference>
<feature type="repeat" description="Cell wall-binding" evidence="2">
    <location>
        <begin position="175"/>
        <end position="194"/>
    </location>
</feature>
<keyword evidence="1" id="KW-0677">Repeat</keyword>
<feature type="repeat" description="Cell wall-binding" evidence="2">
    <location>
        <begin position="235"/>
        <end position="254"/>
    </location>
</feature>
<dbReference type="Proteomes" id="UP000018877">
    <property type="component" value="Unassembled WGS sequence"/>
</dbReference>
<dbReference type="InterPro" id="IPR018337">
    <property type="entry name" value="Cell_wall/Cho-bd_repeat"/>
</dbReference>
<keyword evidence="3" id="KW-0732">Signal</keyword>